<name>A0ABX6UCB9_9BRAD</name>
<organism evidence="2 3">
    <name type="scientific">Bradyrhizobium guangdongense</name>
    <dbReference type="NCBI Taxonomy" id="1325090"/>
    <lineage>
        <taxon>Bacteria</taxon>
        <taxon>Pseudomonadati</taxon>
        <taxon>Pseudomonadota</taxon>
        <taxon>Alphaproteobacteria</taxon>
        <taxon>Hyphomicrobiales</taxon>
        <taxon>Nitrobacteraceae</taxon>
        <taxon>Bradyrhizobium</taxon>
    </lineage>
</organism>
<sequence>MITGFHGSQARTALTATCVHAAVQHHAILHPRHCEEPVRRSNPECCRGRSLDCFAALAMTAAVSRSQYRSSPGPTSGNTCRPRQAAGRALLRGR</sequence>
<keyword evidence="3" id="KW-1185">Reference proteome</keyword>
<feature type="region of interest" description="Disordered" evidence="1">
    <location>
        <begin position="65"/>
        <end position="94"/>
    </location>
</feature>
<evidence type="ECO:0000256" key="1">
    <source>
        <dbReference type="SAM" id="MobiDB-lite"/>
    </source>
</evidence>
<dbReference type="EMBL" id="CP030057">
    <property type="protein sequence ID" value="QOZ58951.1"/>
    <property type="molecule type" value="Genomic_DNA"/>
</dbReference>
<reference evidence="2 3" key="1">
    <citation type="submission" date="2018-06" db="EMBL/GenBank/DDBJ databases">
        <title>Comparative genomics of rhizobia nodulating Arachis hypogaea in China.</title>
        <authorList>
            <person name="Li Y."/>
        </authorList>
    </citation>
    <scope>NUCLEOTIDE SEQUENCE [LARGE SCALE GENOMIC DNA]</scope>
    <source>
        <strain evidence="2 3">CCBAU 51658</strain>
    </source>
</reference>
<feature type="compositionally biased region" description="Low complexity" evidence="1">
    <location>
        <begin position="85"/>
        <end position="94"/>
    </location>
</feature>
<dbReference type="Proteomes" id="UP000593880">
    <property type="component" value="Chromosome"/>
</dbReference>
<evidence type="ECO:0000313" key="2">
    <source>
        <dbReference type="EMBL" id="QOZ58951.1"/>
    </source>
</evidence>
<protein>
    <submittedName>
        <fullName evidence="2">Uncharacterized protein</fullName>
    </submittedName>
</protein>
<gene>
    <name evidence="2" type="ORF">XH86_09525</name>
</gene>
<evidence type="ECO:0000313" key="3">
    <source>
        <dbReference type="Proteomes" id="UP000593880"/>
    </source>
</evidence>
<proteinExistence type="predicted"/>
<accession>A0ABX6UCB9</accession>
<feature type="compositionally biased region" description="Polar residues" evidence="1">
    <location>
        <begin position="65"/>
        <end position="81"/>
    </location>
</feature>